<dbReference type="InterPro" id="IPR012042">
    <property type="entry name" value="NeuTTM/CthTTM-like"/>
</dbReference>
<reference evidence="2 3" key="1">
    <citation type="journal article" date="2016" name="Nat. Commun.">
        <title>Thousands of microbial genomes shed light on interconnected biogeochemical processes in an aquifer system.</title>
        <authorList>
            <person name="Anantharaman K."/>
            <person name="Brown C.T."/>
            <person name="Hug L.A."/>
            <person name="Sharon I."/>
            <person name="Castelle C.J."/>
            <person name="Probst A.J."/>
            <person name="Thomas B.C."/>
            <person name="Singh A."/>
            <person name="Wilkins M.J."/>
            <person name="Karaoz U."/>
            <person name="Brodie E.L."/>
            <person name="Williams K.H."/>
            <person name="Hubbard S.S."/>
            <person name="Banfield J.F."/>
        </authorList>
    </citation>
    <scope>NUCLEOTIDE SEQUENCE [LARGE SCALE GENOMIC DNA]</scope>
</reference>
<dbReference type="PANTHER" id="PTHR40114">
    <property type="entry name" value="SLR0698 PROTEIN"/>
    <property type="match status" value="1"/>
</dbReference>
<evidence type="ECO:0000313" key="3">
    <source>
        <dbReference type="Proteomes" id="UP000177269"/>
    </source>
</evidence>
<proteinExistence type="predicted"/>
<dbReference type="PANTHER" id="PTHR40114:SF1">
    <property type="entry name" value="SLR0698 PROTEIN"/>
    <property type="match status" value="1"/>
</dbReference>
<sequence>MEEFELTYLAKESIIPRLKDSPFKEMLDIYIPASSVHPTLRIRKSGDRCEITKKAPIRDEDASHQLETTIPLTQEEFSELNLLKGKRVSKIRYFYKEGNYMYEVDVFHGSLRGLVLVDIEFKSHKEKNNFTPPPWVLAEVTQENFVAGGMLCGKNYEDISNELKRFGYSKIWT</sequence>
<gene>
    <name evidence="2" type="ORF">A3G52_05025</name>
</gene>
<dbReference type="InterPro" id="IPR033469">
    <property type="entry name" value="CYTH-like_dom_sf"/>
</dbReference>
<dbReference type="EMBL" id="MHSK01000035">
    <property type="protein sequence ID" value="OHA41380.1"/>
    <property type="molecule type" value="Genomic_DNA"/>
</dbReference>
<evidence type="ECO:0000259" key="1">
    <source>
        <dbReference type="PROSITE" id="PS51707"/>
    </source>
</evidence>
<name>A0A1G2NZ80_9BACT</name>
<feature type="domain" description="CYTH" evidence="1">
    <location>
        <begin position="1"/>
        <end position="162"/>
    </location>
</feature>
<dbReference type="Proteomes" id="UP000177269">
    <property type="component" value="Unassembled WGS sequence"/>
</dbReference>
<dbReference type="SUPFAM" id="SSF55154">
    <property type="entry name" value="CYTH-like phosphatases"/>
    <property type="match status" value="1"/>
</dbReference>
<accession>A0A1G2NZ80</accession>
<dbReference type="InterPro" id="IPR023577">
    <property type="entry name" value="CYTH_domain"/>
</dbReference>
<comment type="caution">
    <text evidence="2">The sequence shown here is derived from an EMBL/GenBank/DDBJ whole genome shotgun (WGS) entry which is preliminary data.</text>
</comment>
<protein>
    <recommendedName>
        <fullName evidence="1">CYTH domain-containing protein</fullName>
    </recommendedName>
</protein>
<evidence type="ECO:0000313" key="2">
    <source>
        <dbReference type="EMBL" id="OHA41380.1"/>
    </source>
</evidence>
<dbReference type="Gene3D" id="2.40.320.10">
    <property type="entry name" value="Hypothetical Protein Pfu-838710-001"/>
    <property type="match status" value="1"/>
</dbReference>
<dbReference type="AlphaFoldDB" id="A0A1G2NZ80"/>
<dbReference type="PROSITE" id="PS51707">
    <property type="entry name" value="CYTH"/>
    <property type="match status" value="1"/>
</dbReference>
<organism evidence="2 3">
    <name type="scientific">Candidatus Taylorbacteria bacterium RIFCSPLOWO2_12_FULL_43_20</name>
    <dbReference type="NCBI Taxonomy" id="1802332"/>
    <lineage>
        <taxon>Bacteria</taxon>
        <taxon>Candidatus Tayloriibacteriota</taxon>
    </lineage>
</organism>